<protein>
    <recommendedName>
        <fullName evidence="3">MoaD/ThiS family protein</fullName>
    </recommendedName>
</protein>
<comment type="caution">
    <text evidence="2">The sequence shown here is derived from an EMBL/GenBank/DDBJ whole genome shotgun (WGS) entry which is preliminary data.</text>
</comment>
<evidence type="ECO:0008006" key="3">
    <source>
        <dbReference type="Google" id="ProtNLM"/>
    </source>
</evidence>
<dbReference type="InterPro" id="IPR044672">
    <property type="entry name" value="MOCS2A"/>
</dbReference>
<dbReference type="GO" id="GO:1990133">
    <property type="term" value="C:molybdopterin adenylyltransferase complex"/>
    <property type="evidence" value="ECO:0007669"/>
    <property type="project" value="TreeGrafter"/>
</dbReference>
<reference evidence="2" key="1">
    <citation type="journal article" date="2015" name="Nature">
        <title>Complex archaea that bridge the gap between prokaryotes and eukaryotes.</title>
        <authorList>
            <person name="Spang A."/>
            <person name="Saw J.H."/>
            <person name="Jorgensen S.L."/>
            <person name="Zaremba-Niedzwiedzka K."/>
            <person name="Martijn J."/>
            <person name="Lind A.E."/>
            <person name="van Eijk R."/>
            <person name="Schleper C."/>
            <person name="Guy L."/>
            <person name="Ettema T.J."/>
        </authorList>
    </citation>
    <scope>NUCLEOTIDE SEQUENCE</scope>
</reference>
<dbReference type="CDD" id="cd17040">
    <property type="entry name" value="Ubl_MoaD_like"/>
    <property type="match status" value="1"/>
</dbReference>
<evidence type="ECO:0000313" key="2">
    <source>
        <dbReference type="EMBL" id="KKL11958.1"/>
    </source>
</evidence>
<evidence type="ECO:0000256" key="1">
    <source>
        <dbReference type="ARBA" id="ARBA00022741"/>
    </source>
</evidence>
<dbReference type="EMBL" id="LAZR01041450">
    <property type="protein sequence ID" value="KKL11958.1"/>
    <property type="molecule type" value="Genomic_DNA"/>
</dbReference>
<dbReference type="AlphaFoldDB" id="A0A0F9DIX2"/>
<dbReference type="InterPro" id="IPR003749">
    <property type="entry name" value="ThiS/MoaD-like"/>
</dbReference>
<sequence length="92" mass="10681">MIVEVLYFAEFKDITSKEKEKFNLSNNHLKELINLLIKKYNIQHLLWDETAQKVQDHISIIINNEPVHETDPLLIKVNNNDIIAFLLPISGG</sequence>
<gene>
    <name evidence="2" type="ORF">LCGC14_2540580</name>
</gene>
<organism evidence="2">
    <name type="scientific">marine sediment metagenome</name>
    <dbReference type="NCBI Taxonomy" id="412755"/>
    <lineage>
        <taxon>unclassified sequences</taxon>
        <taxon>metagenomes</taxon>
        <taxon>ecological metagenomes</taxon>
    </lineage>
</organism>
<dbReference type="PANTHER" id="PTHR33359">
    <property type="entry name" value="MOLYBDOPTERIN SYNTHASE SULFUR CARRIER SUBUNIT"/>
    <property type="match status" value="1"/>
</dbReference>
<dbReference type="InterPro" id="IPR012675">
    <property type="entry name" value="Beta-grasp_dom_sf"/>
</dbReference>
<dbReference type="InterPro" id="IPR016155">
    <property type="entry name" value="Mopterin_synth/thiamin_S_b"/>
</dbReference>
<accession>A0A0F9DIX2</accession>
<proteinExistence type="predicted"/>
<dbReference type="Gene3D" id="3.10.20.30">
    <property type="match status" value="1"/>
</dbReference>
<keyword evidence="1" id="KW-0547">Nucleotide-binding</keyword>
<dbReference type="Pfam" id="PF02597">
    <property type="entry name" value="ThiS"/>
    <property type="match status" value="1"/>
</dbReference>
<dbReference type="GO" id="GO:0000166">
    <property type="term" value="F:nucleotide binding"/>
    <property type="evidence" value="ECO:0007669"/>
    <property type="project" value="UniProtKB-KW"/>
</dbReference>
<dbReference type="SUPFAM" id="SSF54285">
    <property type="entry name" value="MoaD/ThiS"/>
    <property type="match status" value="1"/>
</dbReference>
<dbReference type="GO" id="GO:0006777">
    <property type="term" value="P:Mo-molybdopterin cofactor biosynthetic process"/>
    <property type="evidence" value="ECO:0007669"/>
    <property type="project" value="InterPro"/>
</dbReference>
<name>A0A0F9DIX2_9ZZZZ</name>
<dbReference type="PANTHER" id="PTHR33359:SF1">
    <property type="entry name" value="MOLYBDOPTERIN SYNTHASE SULFUR CARRIER SUBUNIT"/>
    <property type="match status" value="1"/>
</dbReference>